<feature type="region of interest" description="Disordered" evidence="1">
    <location>
        <begin position="31"/>
        <end position="50"/>
    </location>
</feature>
<accession>A0A484FJS4</accession>
<reference evidence="3" key="2">
    <citation type="journal article" date="2019" name="Mol. Plant Microbe Interact.">
        <title>Genome sequence resources for four phytopathogenic fungi from the Colletotrichum orbiculare species complex.</title>
        <authorList>
            <person name="Gan P."/>
            <person name="Tsushima A."/>
            <person name="Narusaka M."/>
            <person name="Narusaka Y."/>
            <person name="Takano Y."/>
            <person name="Kubo Y."/>
            <person name="Shirasu K."/>
        </authorList>
    </citation>
    <scope>GENOME REANNOTATION</scope>
    <source>
        <strain evidence="3">104-T / ATCC 96160 / CBS 514.97 / LARS 414 / MAFF 240422</strain>
    </source>
</reference>
<sequence>MITAPPGTQHDLLLSLSALVTTVNLLSFPREIRKERPRSRSPRPLRPRNDPATRFVLEYAIVNARMLP</sequence>
<organism evidence="2 3">
    <name type="scientific">Colletotrichum orbiculare (strain 104-T / ATCC 96160 / CBS 514.97 / LARS 414 / MAFF 240422)</name>
    <name type="common">Cucumber anthracnose fungus</name>
    <name type="synonym">Colletotrichum lagenarium</name>
    <dbReference type="NCBI Taxonomy" id="1213857"/>
    <lineage>
        <taxon>Eukaryota</taxon>
        <taxon>Fungi</taxon>
        <taxon>Dikarya</taxon>
        <taxon>Ascomycota</taxon>
        <taxon>Pezizomycotina</taxon>
        <taxon>Sordariomycetes</taxon>
        <taxon>Hypocreomycetidae</taxon>
        <taxon>Glomerellales</taxon>
        <taxon>Glomerellaceae</taxon>
        <taxon>Colletotrichum</taxon>
        <taxon>Colletotrichum orbiculare species complex</taxon>
    </lineage>
</organism>
<comment type="caution">
    <text evidence="2">The sequence shown here is derived from an EMBL/GenBank/DDBJ whole genome shotgun (WGS) entry which is preliminary data.</text>
</comment>
<evidence type="ECO:0000313" key="2">
    <source>
        <dbReference type="EMBL" id="TDZ17754.1"/>
    </source>
</evidence>
<evidence type="ECO:0000313" key="3">
    <source>
        <dbReference type="Proteomes" id="UP000014480"/>
    </source>
</evidence>
<dbReference type="Proteomes" id="UP000014480">
    <property type="component" value="Unassembled WGS sequence"/>
</dbReference>
<dbReference type="EMBL" id="AMCV02000027">
    <property type="protein sequence ID" value="TDZ17754.1"/>
    <property type="molecule type" value="Genomic_DNA"/>
</dbReference>
<dbReference type="AlphaFoldDB" id="A0A484FJS4"/>
<proteinExistence type="predicted"/>
<protein>
    <submittedName>
        <fullName evidence="2">Uncharacterized protein</fullName>
    </submittedName>
</protein>
<feature type="compositionally biased region" description="Basic residues" evidence="1">
    <location>
        <begin position="35"/>
        <end position="46"/>
    </location>
</feature>
<name>A0A484FJS4_COLOR</name>
<reference evidence="3" key="1">
    <citation type="journal article" date="2013" name="New Phytol.">
        <title>Comparative genomic and transcriptomic analyses reveal the hemibiotrophic stage shift of Colletotrichum fungi.</title>
        <authorList>
            <person name="Gan P."/>
            <person name="Ikeda K."/>
            <person name="Irieda H."/>
            <person name="Narusaka M."/>
            <person name="O'Connell R.J."/>
            <person name="Narusaka Y."/>
            <person name="Takano Y."/>
            <person name="Kubo Y."/>
            <person name="Shirasu K."/>
        </authorList>
    </citation>
    <scope>NUCLEOTIDE SEQUENCE [LARGE SCALE GENOMIC DNA]</scope>
    <source>
        <strain evidence="3">104-T / ATCC 96160 / CBS 514.97 / LARS 414 / MAFF 240422</strain>
    </source>
</reference>
<evidence type="ECO:0000256" key="1">
    <source>
        <dbReference type="SAM" id="MobiDB-lite"/>
    </source>
</evidence>
<keyword evidence="3" id="KW-1185">Reference proteome</keyword>
<gene>
    <name evidence="2" type="ORF">Cob_v009375</name>
</gene>